<feature type="region of interest" description="Disordered" evidence="6">
    <location>
        <begin position="246"/>
        <end position="266"/>
    </location>
</feature>
<comment type="caution">
    <text evidence="8">The sequence shown here is derived from an EMBL/GenBank/DDBJ whole genome shotgun (WGS) entry which is preliminary data.</text>
</comment>
<evidence type="ECO:0000313" key="9">
    <source>
        <dbReference type="Proteomes" id="UP000472335"/>
    </source>
</evidence>
<dbReference type="GO" id="GO:0005886">
    <property type="term" value="C:plasma membrane"/>
    <property type="evidence" value="ECO:0007669"/>
    <property type="project" value="UniProtKB-SubCell"/>
</dbReference>
<feature type="transmembrane region" description="Helical" evidence="7">
    <location>
        <begin position="42"/>
        <end position="62"/>
    </location>
</feature>
<comment type="subcellular location">
    <subcellularLocation>
        <location evidence="1">Cell membrane</location>
        <topology evidence="1">Multi-pass membrane protein</topology>
    </subcellularLocation>
</comment>
<evidence type="ECO:0000256" key="5">
    <source>
        <dbReference type="ARBA" id="ARBA00023136"/>
    </source>
</evidence>
<evidence type="ECO:0000256" key="2">
    <source>
        <dbReference type="ARBA" id="ARBA00022475"/>
    </source>
</evidence>
<feature type="transmembrane region" description="Helical" evidence="7">
    <location>
        <begin position="113"/>
        <end position="135"/>
    </location>
</feature>
<dbReference type="EMBL" id="JAAKZY010000039">
    <property type="protein sequence ID" value="NGO08893.1"/>
    <property type="molecule type" value="Genomic_DNA"/>
</dbReference>
<feature type="transmembrane region" description="Helical" evidence="7">
    <location>
        <begin position="82"/>
        <end position="101"/>
    </location>
</feature>
<gene>
    <name evidence="8" type="ORF">G5C60_15100</name>
</gene>
<keyword evidence="5 7" id="KW-0472">Membrane</keyword>
<evidence type="ECO:0000313" key="8">
    <source>
        <dbReference type="EMBL" id="NGO08893.1"/>
    </source>
</evidence>
<dbReference type="AlphaFoldDB" id="A0A6G4V4X6"/>
<proteinExistence type="predicted"/>
<accession>A0A6G4V4X6</accession>
<dbReference type="InterPro" id="IPR019108">
    <property type="entry name" value="Caa3_assmbl_CtaG-rel"/>
</dbReference>
<evidence type="ECO:0000256" key="4">
    <source>
        <dbReference type="ARBA" id="ARBA00022989"/>
    </source>
</evidence>
<sequence length="288" mass="31062">MDVRHRCPRVTAVLVLVCCSLYTFAAGRLRGRGDSWPRRRDAVFWLAGATLVCSVAVPWNAYLPPFAGHMARHLGAGMAAPLLVVLARPVTLALRAVPVAVRRTLVSVTRSRLVAVLAFPPVAAVIDVGGLWLLYRARLPHGVHESPWLYVHLFAAGTLFTFSVLALDPLRHRAGLPLRAGTLLAAAATHAVLAKSLYVAGPPGTAYTAADLHLASQVMYYGGDVVEIGLALVMAHQWYRAQGRALTRGTGRERRQPGPPHPVIHTCIPRKAHLGNLGRTAVPPRDGR</sequence>
<keyword evidence="3 7" id="KW-0812">Transmembrane</keyword>
<feature type="transmembrane region" description="Helical" evidence="7">
    <location>
        <begin position="147"/>
        <end position="166"/>
    </location>
</feature>
<feature type="transmembrane region" description="Helical" evidence="7">
    <location>
        <begin position="12"/>
        <end position="30"/>
    </location>
</feature>
<organism evidence="8 9">
    <name type="scientific">Streptomyces scabichelini</name>
    <dbReference type="NCBI Taxonomy" id="2711217"/>
    <lineage>
        <taxon>Bacteria</taxon>
        <taxon>Bacillati</taxon>
        <taxon>Actinomycetota</taxon>
        <taxon>Actinomycetes</taxon>
        <taxon>Kitasatosporales</taxon>
        <taxon>Streptomycetaceae</taxon>
        <taxon>Streptomyces</taxon>
    </lineage>
</organism>
<keyword evidence="4 7" id="KW-1133">Transmembrane helix</keyword>
<keyword evidence="9" id="KW-1185">Reference proteome</keyword>
<dbReference type="Proteomes" id="UP000472335">
    <property type="component" value="Unassembled WGS sequence"/>
</dbReference>
<name>A0A6G4V4X6_9ACTN</name>
<evidence type="ECO:0000256" key="1">
    <source>
        <dbReference type="ARBA" id="ARBA00004651"/>
    </source>
</evidence>
<reference evidence="8 9" key="1">
    <citation type="submission" date="2020-02" db="EMBL/GenBank/DDBJ databases">
        <title>Whole-genome analyses of novel actinobacteria.</title>
        <authorList>
            <person name="Sahin N."/>
            <person name="Gencbay T."/>
        </authorList>
    </citation>
    <scope>NUCLEOTIDE SEQUENCE [LARGE SCALE GENOMIC DNA]</scope>
    <source>
        <strain evidence="8 9">HC44</strain>
    </source>
</reference>
<evidence type="ECO:0000256" key="6">
    <source>
        <dbReference type="SAM" id="MobiDB-lite"/>
    </source>
</evidence>
<dbReference type="Pfam" id="PF09678">
    <property type="entry name" value="Caa3_CtaG"/>
    <property type="match status" value="1"/>
</dbReference>
<protein>
    <submittedName>
        <fullName evidence="8">Cytochrome c oxidase assembly protein</fullName>
    </submittedName>
</protein>
<evidence type="ECO:0000256" key="7">
    <source>
        <dbReference type="SAM" id="Phobius"/>
    </source>
</evidence>
<feature type="transmembrane region" description="Helical" evidence="7">
    <location>
        <begin position="218"/>
        <end position="239"/>
    </location>
</feature>
<evidence type="ECO:0000256" key="3">
    <source>
        <dbReference type="ARBA" id="ARBA00022692"/>
    </source>
</evidence>
<keyword evidence="2" id="KW-1003">Cell membrane</keyword>
<feature type="transmembrane region" description="Helical" evidence="7">
    <location>
        <begin position="178"/>
        <end position="198"/>
    </location>
</feature>